<gene>
    <name evidence="10" type="ORF">SAMN02745823_02602</name>
</gene>
<dbReference type="STRING" id="1123282.SAMN02745823_02602"/>
<dbReference type="Gene3D" id="3.40.605.10">
    <property type="entry name" value="Aldehyde Dehydrogenase, Chain A, domain 1"/>
    <property type="match status" value="1"/>
</dbReference>
<evidence type="ECO:0000313" key="11">
    <source>
        <dbReference type="Proteomes" id="UP000183995"/>
    </source>
</evidence>
<name>A0A1M5YKX9_9FIRM</name>
<evidence type="ECO:0000256" key="8">
    <source>
        <dbReference type="RuleBase" id="RU003345"/>
    </source>
</evidence>
<dbReference type="GO" id="GO:0016620">
    <property type="term" value="F:oxidoreductase activity, acting on the aldehyde or oxo group of donors, NAD or NADP as acceptor"/>
    <property type="evidence" value="ECO:0007669"/>
    <property type="project" value="InterPro"/>
</dbReference>
<proteinExistence type="inferred from homology"/>
<evidence type="ECO:0000256" key="6">
    <source>
        <dbReference type="ARBA" id="ARBA00067277"/>
    </source>
</evidence>
<evidence type="ECO:0000259" key="9">
    <source>
        <dbReference type="Pfam" id="PF00171"/>
    </source>
</evidence>
<dbReference type="InterPro" id="IPR016162">
    <property type="entry name" value="Ald_DH_N"/>
</dbReference>
<comment type="catalytic activity">
    <reaction evidence="3">
        <text>(2S)-3-sulfolactaldehyde + NAD(+) + H2O = (2S)-3-sulfolactate + NADH + 2 H(+)</text>
        <dbReference type="Rhea" id="RHEA:47932"/>
        <dbReference type="ChEBI" id="CHEBI:15377"/>
        <dbReference type="ChEBI" id="CHEBI:15378"/>
        <dbReference type="ChEBI" id="CHEBI:57540"/>
        <dbReference type="ChEBI" id="CHEBI:57945"/>
        <dbReference type="ChEBI" id="CHEBI:61289"/>
        <dbReference type="ChEBI" id="CHEBI:90109"/>
        <dbReference type="EC" id="1.2.1.97"/>
    </reaction>
    <physiologicalReaction direction="left-to-right" evidence="3">
        <dbReference type="Rhea" id="RHEA:47933"/>
    </physiologicalReaction>
</comment>
<feature type="active site" evidence="7">
    <location>
        <position position="250"/>
    </location>
</feature>
<keyword evidence="2 8" id="KW-0560">Oxidoreductase</keyword>
<dbReference type="Pfam" id="PF00171">
    <property type="entry name" value="Aldedh"/>
    <property type="match status" value="1"/>
</dbReference>
<dbReference type="PANTHER" id="PTHR11699">
    <property type="entry name" value="ALDEHYDE DEHYDROGENASE-RELATED"/>
    <property type="match status" value="1"/>
</dbReference>
<dbReference type="EMBL" id="FQXV01000009">
    <property type="protein sequence ID" value="SHI12652.1"/>
    <property type="molecule type" value="Genomic_DNA"/>
</dbReference>
<sequence>MVYGNLKMWIGGEWVDAESGKTFETVNVTTGAPLGTAPLADKADVDNAVAAARRAFPVWAEKTPGQRSAVVAAIGEHIKKHAKEMAHLDALEHGLPEHIAIGPTMGAAGNFEQAAAYSRHLEGHAIPSNNDRMYSLERVPVGVCALITPWNMPFFLMAQKVALSLAAGNTCVLKVPSINAITSLKFAEILSEVEGLPKGAVNVVTGPGGTIGTYMAAHPGVDCVGFTGSTETGVSIMQAAAPTLKKLVMELGGKNPAIIFPDANLDRAVEVLAHHQFHNCGQACGSPGRYYIHESVYDKFLEKFLDHARHLTVGDPLDPKTDMGPLVSREHWGKVTGYIQSGIDEGAGLLLDGRTYDANFIGPTVFTDVTPGMKIYRDEIFGPVAVMLKWRDEDEVMALANDNTYGLTASIWTANIAHALKLGKKLTVGTFSVNSHNFIAAEAPWGGVRQSGVGGKEGGYQGVLEYTEQKMITICLIE</sequence>
<dbReference type="Proteomes" id="UP000183995">
    <property type="component" value="Unassembled WGS sequence"/>
</dbReference>
<comment type="similarity">
    <text evidence="1 8">Belongs to the aldehyde dehydrogenase family.</text>
</comment>
<organism evidence="10 11">
    <name type="scientific">Sporobacter termitidis DSM 10068</name>
    <dbReference type="NCBI Taxonomy" id="1123282"/>
    <lineage>
        <taxon>Bacteria</taxon>
        <taxon>Bacillati</taxon>
        <taxon>Bacillota</taxon>
        <taxon>Clostridia</taxon>
        <taxon>Eubacteriales</taxon>
        <taxon>Oscillospiraceae</taxon>
        <taxon>Sporobacter</taxon>
    </lineage>
</organism>
<dbReference type="CDD" id="cd07078">
    <property type="entry name" value="ALDH"/>
    <property type="match status" value="1"/>
</dbReference>
<keyword evidence="11" id="KW-1185">Reference proteome</keyword>
<accession>A0A1M5YKX9</accession>
<reference evidence="10 11" key="1">
    <citation type="submission" date="2016-11" db="EMBL/GenBank/DDBJ databases">
        <authorList>
            <person name="Jaros S."/>
            <person name="Januszkiewicz K."/>
            <person name="Wedrychowicz H."/>
        </authorList>
    </citation>
    <scope>NUCLEOTIDE SEQUENCE [LARGE SCALE GENOMIC DNA]</scope>
    <source>
        <strain evidence="10 11">DSM 10068</strain>
    </source>
</reference>
<dbReference type="InterPro" id="IPR016163">
    <property type="entry name" value="Ald_DH_C"/>
</dbReference>
<evidence type="ECO:0000256" key="5">
    <source>
        <dbReference type="ARBA" id="ARBA00066984"/>
    </source>
</evidence>
<comment type="function">
    <text evidence="4">Part of the sulfo-TAL (or sulfo-SFT) pathway, a D-sulfoquinovose degradation pathway that produces sulfolactate (SL). Catalyzes the oxidation of 3-sulfolactaldehyde (SLA) to sulfolactate (SL).</text>
</comment>
<dbReference type="Gene3D" id="3.40.309.10">
    <property type="entry name" value="Aldehyde Dehydrogenase, Chain A, domain 2"/>
    <property type="match status" value="1"/>
</dbReference>
<protein>
    <recommendedName>
        <fullName evidence="6">3-sulfolactaldehyde dehydrogenase</fullName>
        <ecNumber evidence="5">1.2.1.97</ecNumber>
    </recommendedName>
</protein>
<evidence type="ECO:0000256" key="2">
    <source>
        <dbReference type="ARBA" id="ARBA00023002"/>
    </source>
</evidence>
<evidence type="ECO:0000256" key="3">
    <source>
        <dbReference type="ARBA" id="ARBA00050326"/>
    </source>
</evidence>
<dbReference type="InterPro" id="IPR015590">
    <property type="entry name" value="Aldehyde_DH_dom"/>
</dbReference>
<evidence type="ECO:0000313" key="10">
    <source>
        <dbReference type="EMBL" id="SHI12652.1"/>
    </source>
</evidence>
<dbReference type="OrthoDB" id="9762913at2"/>
<evidence type="ECO:0000256" key="4">
    <source>
        <dbReference type="ARBA" id="ARBA00054572"/>
    </source>
</evidence>
<dbReference type="FunFam" id="3.40.309.10:FF:000009">
    <property type="entry name" value="Aldehyde dehydrogenase A"/>
    <property type="match status" value="1"/>
</dbReference>
<evidence type="ECO:0000256" key="7">
    <source>
        <dbReference type="PROSITE-ProRule" id="PRU10007"/>
    </source>
</evidence>
<dbReference type="RefSeq" id="WP_073079700.1">
    <property type="nucleotide sequence ID" value="NZ_FQXV01000009.1"/>
</dbReference>
<dbReference type="PROSITE" id="PS00687">
    <property type="entry name" value="ALDEHYDE_DEHYDR_GLU"/>
    <property type="match status" value="1"/>
</dbReference>
<dbReference type="AlphaFoldDB" id="A0A1M5YKX9"/>
<dbReference type="InterPro" id="IPR029510">
    <property type="entry name" value="Ald_DH_CS_GLU"/>
</dbReference>
<evidence type="ECO:0000256" key="1">
    <source>
        <dbReference type="ARBA" id="ARBA00009986"/>
    </source>
</evidence>
<feature type="domain" description="Aldehyde dehydrogenase" evidence="9">
    <location>
        <begin position="14"/>
        <end position="472"/>
    </location>
</feature>
<dbReference type="FunFam" id="3.40.605.10:FF:000007">
    <property type="entry name" value="NAD/NADP-dependent betaine aldehyde dehydrogenase"/>
    <property type="match status" value="1"/>
</dbReference>
<dbReference type="InterPro" id="IPR016161">
    <property type="entry name" value="Ald_DH/histidinol_DH"/>
</dbReference>
<dbReference type="SUPFAM" id="SSF53720">
    <property type="entry name" value="ALDH-like"/>
    <property type="match status" value="1"/>
</dbReference>
<dbReference type="EC" id="1.2.1.97" evidence="5"/>